<dbReference type="AlphaFoldDB" id="A0AAV6TU18"/>
<reference evidence="1 2" key="1">
    <citation type="journal article" date="2022" name="Nat. Ecol. Evol.">
        <title>A masculinizing supergene underlies an exaggerated male reproductive morph in a spider.</title>
        <authorList>
            <person name="Hendrickx F."/>
            <person name="De Corte Z."/>
            <person name="Sonet G."/>
            <person name="Van Belleghem S.M."/>
            <person name="Kostlbacher S."/>
            <person name="Vangestel C."/>
        </authorList>
    </citation>
    <scope>NUCLEOTIDE SEQUENCE [LARGE SCALE GENOMIC DNA]</scope>
    <source>
        <strain evidence="1">W744_W776</strain>
    </source>
</reference>
<gene>
    <name evidence="1" type="ORF">JTE90_022607</name>
</gene>
<name>A0AAV6TU18_9ARAC</name>
<comment type="caution">
    <text evidence="1">The sequence shown here is derived from an EMBL/GenBank/DDBJ whole genome shotgun (WGS) entry which is preliminary data.</text>
</comment>
<protein>
    <submittedName>
        <fullName evidence="1">Uncharacterized protein</fullName>
    </submittedName>
</protein>
<sequence length="103" mass="11254">MGLLRTAFSNIENGFEITLNLIPMLGNPPRRAISFQSTRSALSLATVRKASGGGSKRHVAFVPNKIVQNQSINEHLDILIPSQQFPMKGISLGRVKIHTSFSP</sequence>
<keyword evidence="2" id="KW-1185">Reference proteome</keyword>
<dbReference type="EMBL" id="JAFNEN010001048">
    <property type="protein sequence ID" value="KAG8175184.1"/>
    <property type="molecule type" value="Genomic_DNA"/>
</dbReference>
<proteinExistence type="predicted"/>
<evidence type="ECO:0000313" key="2">
    <source>
        <dbReference type="Proteomes" id="UP000827092"/>
    </source>
</evidence>
<accession>A0AAV6TU18</accession>
<evidence type="ECO:0000313" key="1">
    <source>
        <dbReference type="EMBL" id="KAG8175184.1"/>
    </source>
</evidence>
<organism evidence="1 2">
    <name type="scientific">Oedothorax gibbosus</name>
    <dbReference type="NCBI Taxonomy" id="931172"/>
    <lineage>
        <taxon>Eukaryota</taxon>
        <taxon>Metazoa</taxon>
        <taxon>Ecdysozoa</taxon>
        <taxon>Arthropoda</taxon>
        <taxon>Chelicerata</taxon>
        <taxon>Arachnida</taxon>
        <taxon>Araneae</taxon>
        <taxon>Araneomorphae</taxon>
        <taxon>Entelegynae</taxon>
        <taxon>Araneoidea</taxon>
        <taxon>Linyphiidae</taxon>
        <taxon>Erigoninae</taxon>
        <taxon>Oedothorax</taxon>
    </lineage>
</organism>
<dbReference type="Proteomes" id="UP000827092">
    <property type="component" value="Unassembled WGS sequence"/>
</dbReference>